<feature type="non-terminal residue" evidence="1">
    <location>
        <position position="108"/>
    </location>
</feature>
<comment type="caution">
    <text evidence="1">The sequence shown here is derived from an EMBL/GenBank/DDBJ whole genome shotgun (WGS) entry which is preliminary data.</text>
</comment>
<accession>A0A0F9Q3Z7</accession>
<protein>
    <submittedName>
        <fullName evidence="1">Uncharacterized protein</fullName>
    </submittedName>
</protein>
<reference evidence="1" key="1">
    <citation type="journal article" date="2015" name="Nature">
        <title>Complex archaea that bridge the gap between prokaryotes and eukaryotes.</title>
        <authorList>
            <person name="Spang A."/>
            <person name="Saw J.H."/>
            <person name="Jorgensen S.L."/>
            <person name="Zaremba-Niedzwiedzka K."/>
            <person name="Martijn J."/>
            <person name="Lind A.E."/>
            <person name="van Eijk R."/>
            <person name="Schleper C."/>
            <person name="Guy L."/>
            <person name="Ettema T.J."/>
        </authorList>
    </citation>
    <scope>NUCLEOTIDE SEQUENCE</scope>
</reference>
<dbReference type="AlphaFoldDB" id="A0A0F9Q3Z7"/>
<dbReference type="EMBL" id="LAZR01002308">
    <property type="protein sequence ID" value="KKN31692.1"/>
    <property type="molecule type" value="Genomic_DNA"/>
</dbReference>
<evidence type="ECO:0000313" key="1">
    <source>
        <dbReference type="EMBL" id="KKN31692.1"/>
    </source>
</evidence>
<organism evidence="1">
    <name type="scientific">marine sediment metagenome</name>
    <dbReference type="NCBI Taxonomy" id="412755"/>
    <lineage>
        <taxon>unclassified sequences</taxon>
        <taxon>metagenomes</taxon>
        <taxon>ecological metagenomes</taxon>
    </lineage>
</organism>
<sequence length="108" mass="12486">MAFFNALRGKKTEDKSRTGIDPEVVLSEDLLEKYDTARQPHAGTFWENNQFRNGIQLTEKQEKEYKIRRQSPVPWNILKSTLEQKKALLTANNPSYQVTAKEDSDVNT</sequence>
<gene>
    <name evidence="1" type="ORF">LCGC14_0821150</name>
</gene>
<name>A0A0F9Q3Z7_9ZZZZ</name>
<proteinExistence type="predicted"/>